<evidence type="ECO:0000313" key="1">
    <source>
        <dbReference type="EMBL" id="ABZ73255.1"/>
    </source>
</evidence>
<accession>B0SXP3</accession>
<reference evidence="1" key="1">
    <citation type="submission" date="2008-01" db="EMBL/GenBank/DDBJ databases">
        <title>Complete sequence of chromosome of Caulobacter sp. K31.</title>
        <authorList>
            <consortium name="US DOE Joint Genome Institute"/>
            <person name="Copeland A."/>
            <person name="Lucas S."/>
            <person name="Lapidus A."/>
            <person name="Barry K."/>
            <person name="Glavina del Rio T."/>
            <person name="Dalin E."/>
            <person name="Tice H."/>
            <person name="Pitluck S."/>
            <person name="Bruce D."/>
            <person name="Goodwin L."/>
            <person name="Thompson L.S."/>
            <person name="Brettin T."/>
            <person name="Detter J.C."/>
            <person name="Han C."/>
            <person name="Schmutz J."/>
            <person name="Larimer F."/>
            <person name="Land M."/>
            <person name="Hauser L."/>
            <person name="Kyrpides N."/>
            <person name="Kim E."/>
            <person name="Stephens C."/>
            <person name="Richardson P."/>
        </authorList>
    </citation>
    <scope>NUCLEOTIDE SEQUENCE [LARGE SCALE GENOMIC DNA]</scope>
    <source>
        <strain evidence="1">K31</strain>
    </source>
</reference>
<dbReference type="EMBL" id="CP000927">
    <property type="protein sequence ID" value="ABZ73255.1"/>
    <property type="molecule type" value="Genomic_DNA"/>
</dbReference>
<gene>
    <name evidence="1" type="ordered locus">Caul_4131</name>
</gene>
<organism evidence="1">
    <name type="scientific">Caulobacter sp. (strain K31)</name>
    <dbReference type="NCBI Taxonomy" id="366602"/>
    <lineage>
        <taxon>Bacteria</taxon>
        <taxon>Pseudomonadati</taxon>
        <taxon>Pseudomonadota</taxon>
        <taxon>Alphaproteobacteria</taxon>
        <taxon>Caulobacterales</taxon>
        <taxon>Caulobacteraceae</taxon>
        <taxon>Caulobacter</taxon>
    </lineage>
</organism>
<proteinExistence type="predicted"/>
<dbReference type="STRING" id="366602.Caul_4131"/>
<dbReference type="KEGG" id="cak:Caul_4131"/>
<dbReference type="HOGENOM" id="CLU_2680954_0_0_5"/>
<dbReference type="AlphaFoldDB" id="B0SXP3"/>
<sequence>MQELFQNMGEVRLMDLPTSSAIDAYSRVRSHVRSYEKKLEVLINTPGSAGRVGISEHLQGCIAAAAIIEAERKR</sequence>
<protein>
    <submittedName>
        <fullName evidence="1">Uncharacterized protein</fullName>
    </submittedName>
</protein>
<name>B0SXP3_CAUSK</name>